<dbReference type="Pfam" id="PF08281">
    <property type="entry name" value="Sigma70_r4_2"/>
    <property type="match status" value="1"/>
</dbReference>
<dbReference type="InterPro" id="IPR039425">
    <property type="entry name" value="RNA_pol_sigma-70-like"/>
</dbReference>
<evidence type="ECO:0000256" key="3">
    <source>
        <dbReference type="ARBA" id="ARBA00023082"/>
    </source>
</evidence>
<dbReference type="CDD" id="cd06171">
    <property type="entry name" value="Sigma70_r4"/>
    <property type="match status" value="1"/>
</dbReference>
<dbReference type="InterPro" id="IPR014284">
    <property type="entry name" value="RNA_pol_sigma-70_dom"/>
</dbReference>
<keyword evidence="4" id="KW-0804">Transcription</keyword>
<feature type="domain" description="RNA polymerase sigma-70 region 2" evidence="5">
    <location>
        <begin position="12"/>
        <end position="77"/>
    </location>
</feature>
<name>A0ABW8XUC4_9FLAO</name>
<dbReference type="RefSeq" id="WP_408081951.1">
    <property type="nucleotide sequence ID" value="NZ_JBELQA010000006.1"/>
</dbReference>
<dbReference type="SUPFAM" id="SSF88946">
    <property type="entry name" value="Sigma2 domain of RNA polymerase sigma factors"/>
    <property type="match status" value="1"/>
</dbReference>
<keyword evidence="3" id="KW-0731">Sigma factor</keyword>
<evidence type="ECO:0000259" key="5">
    <source>
        <dbReference type="Pfam" id="PF04542"/>
    </source>
</evidence>
<evidence type="ECO:0000256" key="2">
    <source>
        <dbReference type="ARBA" id="ARBA00023015"/>
    </source>
</evidence>
<dbReference type="Pfam" id="PF04542">
    <property type="entry name" value="Sigma70_r2"/>
    <property type="match status" value="1"/>
</dbReference>
<organism evidence="7 8">
    <name type="scientific">Flavobacterium plantiphilum</name>
    <dbReference type="NCBI Taxonomy" id="3163297"/>
    <lineage>
        <taxon>Bacteria</taxon>
        <taxon>Pseudomonadati</taxon>
        <taxon>Bacteroidota</taxon>
        <taxon>Flavobacteriia</taxon>
        <taxon>Flavobacteriales</taxon>
        <taxon>Flavobacteriaceae</taxon>
        <taxon>Flavobacterium</taxon>
    </lineage>
</organism>
<gene>
    <name evidence="7" type="ORF">ABS764_11535</name>
</gene>
<evidence type="ECO:0000313" key="8">
    <source>
        <dbReference type="Proteomes" id="UP001629260"/>
    </source>
</evidence>
<dbReference type="SUPFAM" id="SSF88659">
    <property type="entry name" value="Sigma3 and sigma4 domains of RNA polymerase sigma factors"/>
    <property type="match status" value="1"/>
</dbReference>
<evidence type="ECO:0000256" key="1">
    <source>
        <dbReference type="ARBA" id="ARBA00010641"/>
    </source>
</evidence>
<comment type="similarity">
    <text evidence="1">Belongs to the sigma-70 factor family. ECF subfamily.</text>
</comment>
<evidence type="ECO:0000259" key="6">
    <source>
        <dbReference type="Pfam" id="PF08281"/>
    </source>
</evidence>
<evidence type="ECO:0000313" key="7">
    <source>
        <dbReference type="EMBL" id="MFL9831479.1"/>
    </source>
</evidence>
<dbReference type="Gene3D" id="1.10.10.10">
    <property type="entry name" value="Winged helix-like DNA-binding domain superfamily/Winged helix DNA-binding domain"/>
    <property type="match status" value="1"/>
</dbReference>
<accession>A0ABW8XUC4</accession>
<feature type="domain" description="RNA polymerase sigma factor 70 region 4 type 2" evidence="6">
    <location>
        <begin position="111"/>
        <end position="153"/>
    </location>
</feature>
<dbReference type="InterPro" id="IPR007627">
    <property type="entry name" value="RNA_pol_sigma70_r2"/>
</dbReference>
<proteinExistence type="inferred from homology"/>
<sequence length="160" mass="18831">MNAVEKEFLEIVAQYDAMLYKIVRLYRDSAEDREDLFQEIVFQLWKSYPDFKGNSEISTWMYRVALNTAIASFRKKTTPINYLTQLPDFAEEQPNDEVELRQERLFAVLKVLDDSEKALIALYFEELSYQQIAEITGISENYVGVKLNRIKIKIKTLLNK</sequence>
<protein>
    <submittedName>
        <fullName evidence="7">Sigma-70 family RNA polymerase sigma factor</fullName>
    </submittedName>
</protein>
<dbReference type="NCBIfam" id="TIGR02937">
    <property type="entry name" value="sigma70-ECF"/>
    <property type="match status" value="1"/>
</dbReference>
<reference evidence="7 8" key="1">
    <citation type="submission" date="2024-06" db="EMBL/GenBank/DDBJ databases">
        <authorList>
            <person name="Kaempfer P."/>
            <person name="Viver T."/>
        </authorList>
    </citation>
    <scope>NUCLEOTIDE SEQUENCE [LARGE SCALE GENOMIC DNA]</scope>
    <source>
        <strain evidence="7 8">ST-87</strain>
    </source>
</reference>
<dbReference type="PANTHER" id="PTHR43133">
    <property type="entry name" value="RNA POLYMERASE ECF-TYPE SIGMA FACTO"/>
    <property type="match status" value="1"/>
</dbReference>
<dbReference type="Gene3D" id="1.10.1740.10">
    <property type="match status" value="1"/>
</dbReference>
<dbReference type="EMBL" id="JBELQA010000006">
    <property type="protein sequence ID" value="MFL9831479.1"/>
    <property type="molecule type" value="Genomic_DNA"/>
</dbReference>
<keyword evidence="8" id="KW-1185">Reference proteome</keyword>
<dbReference type="Proteomes" id="UP001629260">
    <property type="component" value="Unassembled WGS sequence"/>
</dbReference>
<dbReference type="InterPro" id="IPR013325">
    <property type="entry name" value="RNA_pol_sigma_r2"/>
</dbReference>
<dbReference type="InterPro" id="IPR036388">
    <property type="entry name" value="WH-like_DNA-bd_sf"/>
</dbReference>
<comment type="caution">
    <text evidence="7">The sequence shown here is derived from an EMBL/GenBank/DDBJ whole genome shotgun (WGS) entry which is preliminary data.</text>
</comment>
<dbReference type="PANTHER" id="PTHR43133:SF45">
    <property type="entry name" value="RNA POLYMERASE ECF-TYPE SIGMA FACTOR"/>
    <property type="match status" value="1"/>
</dbReference>
<dbReference type="InterPro" id="IPR013324">
    <property type="entry name" value="RNA_pol_sigma_r3/r4-like"/>
</dbReference>
<evidence type="ECO:0000256" key="4">
    <source>
        <dbReference type="ARBA" id="ARBA00023163"/>
    </source>
</evidence>
<keyword evidence="2" id="KW-0805">Transcription regulation</keyword>
<dbReference type="InterPro" id="IPR013249">
    <property type="entry name" value="RNA_pol_sigma70_r4_t2"/>
</dbReference>